<keyword evidence="1" id="KW-0732">Signal</keyword>
<proteinExistence type="predicted"/>
<dbReference type="AlphaFoldDB" id="A0A0N4Z7Q5"/>
<evidence type="ECO:0000259" key="2">
    <source>
        <dbReference type="Pfam" id="PF00188"/>
    </source>
</evidence>
<feature type="signal peptide" evidence="1">
    <location>
        <begin position="1"/>
        <end position="24"/>
    </location>
</feature>
<dbReference type="Pfam" id="PF00188">
    <property type="entry name" value="CAP"/>
    <property type="match status" value="1"/>
</dbReference>
<accession>A0A0N4Z7Q5</accession>
<feature type="chain" id="PRO_5005891241" evidence="1">
    <location>
        <begin position="25"/>
        <end position="587"/>
    </location>
</feature>
<dbReference type="WBParaSite" id="PTRK_0000320600.1">
    <property type="protein sequence ID" value="PTRK_0000320600.1"/>
    <property type="gene ID" value="PTRK_0000320600"/>
</dbReference>
<reference evidence="4" key="1">
    <citation type="submission" date="2017-02" db="UniProtKB">
        <authorList>
            <consortium name="WormBaseParasite"/>
        </authorList>
    </citation>
    <scope>IDENTIFICATION</scope>
</reference>
<feature type="domain" description="SCP" evidence="2">
    <location>
        <begin position="455"/>
        <end position="566"/>
    </location>
</feature>
<evidence type="ECO:0000313" key="3">
    <source>
        <dbReference type="Proteomes" id="UP000038045"/>
    </source>
</evidence>
<evidence type="ECO:0000256" key="1">
    <source>
        <dbReference type="SAM" id="SignalP"/>
    </source>
</evidence>
<keyword evidence="3" id="KW-1185">Reference proteome</keyword>
<dbReference type="Proteomes" id="UP000038045">
    <property type="component" value="Unplaced"/>
</dbReference>
<dbReference type="Gene3D" id="3.40.33.10">
    <property type="entry name" value="CAP"/>
    <property type="match status" value="1"/>
</dbReference>
<organism evidence="3 4">
    <name type="scientific">Parastrongyloides trichosuri</name>
    <name type="common">Possum-specific nematode worm</name>
    <dbReference type="NCBI Taxonomy" id="131310"/>
    <lineage>
        <taxon>Eukaryota</taxon>
        <taxon>Metazoa</taxon>
        <taxon>Ecdysozoa</taxon>
        <taxon>Nematoda</taxon>
        <taxon>Chromadorea</taxon>
        <taxon>Rhabditida</taxon>
        <taxon>Tylenchina</taxon>
        <taxon>Panagrolaimomorpha</taxon>
        <taxon>Strongyloidoidea</taxon>
        <taxon>Strongyloididae</taxon>
        <taxon>Parastrongyloides</taxon>
    </lineage>
</organism>
<name>A0A0N4Z7Q5_PARTI</name>
<dbReference type="InterPro" id="IPR014044">
    <property type="entry name" value="CAP_dom"/>
</dbReference>
<dbReference type="InterPro" id="IPR035940">
    <property type="entry name" value="CAP_sf"/>
</dbReference>
<protein>
    <submittedName>
        <fullName evidence="4">SCP domain-containing protein</fullName>
    </submittedName>
</protein>
<dbReference type="SUPFAM" id="SSF55797">
    <property type="entry name" value="PR-1-like"/>
    <property type="match status" value="1"/>
</dbReference>
<evidence type="ECO:0000313" key="4">
    <source>
        <dbReference type="WBParaSite" id="PTRK_0000320600.1"/>
    </source>
</evidence>
<sequence>MKFFNYWGFLALVVFNSVFFTVSGQERVQVIETREVIKTVSGGSTVIGGEPLSLKKVIIQQSKPVETINTSKTTYKVIVNGTETNSKTETVKLGKPMVRVRCDKMKTQERFAAPSKTIQTAESGKTVRIGDKIYRVKINTTETRVQPSVNTVQTINKVVYNTAGKVDENINMEDLLRKVKITTSETKVRSPTKIIKNVAVDSSTQYKIVKVGSEYYKVNIITNEIIERVAIPTKTIVETKNKMATPTKTIVVTKNNVVTPTKTIIETKNNVGIDQSEPRHQYKVVKMNDGYYQINIITNEVIRRVAAPTEKTVLKMNSVSLNPNVGTQQVKLSQGGDAMYRVVVNTTETRESAAVPSKTIQTIKKVVYNTVETGQQSEGVNTIDITKTTNTKQLSENEKGKIYKLIIQSKENSGVVARTETKKTEVKEEDEKKIASTKKNIKILSVAEAPLVIANKINAYRTQLRIPKLVLGQNLAKRAETAVKAMKKGRNERKVSTGKDYVQVCESFQKIYIDKAPRVWYNTRADYNLAVPQITKKNMPFVVIGYKNSKTLGVAVAENNDELYNVCFIIVHPVTMKTDFFLHITRK</sequence>